<evidence type="ECO:0000313" key="2">
    <source>
        <dbReference type="Proteomes" id="UP000419144"/>
    </source>
</evidence>
<comment type="caution">
    <text evidence="1">The sequence shown here is derived from an EMBL/GenBank/DDBJ whole genome shotgun (WGS) entry which is preliminary data.</text>
</comment>
<proteinExistence type="predicted"/>
<keyword evidence="2" id="KW-1185">Reference proteome</keyword>
<reference evidence="1" key="1">
    <citation type="submission" date="2019-11" db="EMBL/GenBank/DDBJ databases">
        <title>Leishmania tarentolae CDS.</title>
        <authorList>
            <person name="Goto Y."/>
            <person name="Yamagishi J."/>
        </authorList>
    </citation>
    <scope>NUCLEOTIDE SEQUENCE [LARGE SCALE GENOMIC DNA]</scope>
    <source>
        <strain evidence="1">Parrot Tar II</strain>
    </source>
</reference>
<dbReference type="EMBL" id="BLBS01000057">
    <property type="protein sequence ID" value="GET93462.1"/>
    <property type="molecule type" value="Genomic_DNA"/>
</dbReference>
<evidence type="ECO:0000313" key="1">
    <source>
        <dbReference type="EMBL" id="GET93462.1"/>
    </source>
</evidence>
<organism evidence="1 2">
    <name type="scientific">Leishmania tarentolae</name>
    <name type="common">Sauroleishmania tarentolae</name>
    <dbReference type="NCBI Taxonomy" id="5689"/>
    <lineage>
        <taxon>Eukaryota</taxon>
        <taxon>Discoba</taxon>
        <taxon>Euglenozoa</taxon>
        <taxon>Kinetoplastea</taxon>
        <taxon>Metakinetoplastina</taxon>
        <taxon>Trypanosomatida</taxon>
        <taxon>Trypanosomatidae</taxon>
        <taxon>Leishmaniinae</taxon>
        <taxon>Leishmania</taxon>
        <taxon>lizard Leishmania</taxon>
    </lineage>
</organism>
<sequence>MPWCCPLTFSLTHRAAAESFIGGVEATLSLSSVSVLHSMQNPIRCLTPLMHTTTAFQLTRCTLFFSLPSLSCPFLSGGLCAAFDFFPCCRPPPPPTSRSHHTPPDFHSTAKPYSPLCRTMVAGQSGPTAQGSSPILSTSLQEAFLRYDLKECQHSANGPAVEEARPMLGNRYFNIDHLSLWKPSLLASLGETCRRAMHVNEYHALLCSRRLVLVNNKGRYIVFPPFRDSLNDAYVERISKTCTLVLAGVASGVYVALIRDSDSDKADTLQSAFCSTASAVSCIHHLGKNLYGLCCENCTVERLVVTLDNTHSPYPELHANLLPSRQGWVQVAYDYLSPTRYVHSLFDRHRGYLLMLSSRNVSLWLHSDETHLQLECSAALPRESAVAIVPPLQGEHGETQVAVLITRSGGRVPVYLQTTASKRGKSLSLSVGELRGLPSGMTNTVVSLACACDSSLLLADQLTSSLLLVTRCEPFCEAPQSSTTHVVTQHFLGKPICGVGVEKSVRDGGSFLTFLVYYGDSTIVRLGRMPRGQLLQRQFLASVTGGIDALRKLEPQARVVLLLDAVLSGLPISYLSQFLEPLLHPYAVTTCGLRLSHGARGIIQHTMEGLRKLSRLCLSFHYWGLTEELAQLRSRLEKSCIILTEVLNRGGWLDCPTRQRLEWDDDILVRADGKLTDISAVDAQAEVLQLLLTSVKHATTIVWLYELLLQTGATYRFPDRLENILWKGDPVAVQVSLCMDLLGMHIKDIADKLLQKEHVLPQRCRLAATLLSLVLDKALEPVMTYTRQHILDFVQYDLLAYTTDLLESSFPTSQPHIRLLVYRYPHDHSVSSDILSMLESILSTDDLYNTLVTILGDAACDNELSSVLLDWMEGHTLADHRILTFAKVVVDMGLCVDPAHTLTGRFFSSVKQQANGNAQQAALRFAELARSDLSVPLDGRLLAIEHAIAAAPSDGYRLIQFLLLLQQQLASLIAEHLTVGKDLVFARSTVEADLRVLREHYVSENSLFELAGRYKVLGGCSIQLDLLKIHSDSPEPLIANAVTGVLTFLKAVGLSGPQAVQRVLREYLGTFQAPLPIFQFVEFLAFDGQSPARAIDELEKAGVPLPTIFDTFMSLLDGHRDPLFQIGDTVLALGKLVPKISLTVQHICAAHLLECSRSMLAGEQRAIVLTEEDVHTIKRIGDDMRKLSQRSQGAF</sequence>
<dbReference type="OrthoDB" id="240828at2759"/>
<gene>
    <name evidence="1" type="ORF">LtaPh_3638100</name>
</gene>
<protein>
    <recommendedName>
        <fullName evidence="3">Nucleoporin</fullName>
    </recommendedName>
</protein>
<name>A0A640KVA1_LEITA</name>
<dbReference type="VEuPathDB" id="TriTrypDB:LtaPh_3638100"/>
<dbReference type="AlphaFoldDB" id="A0A640KVA1"/>
<evidence type="ECO:0008006" key="3">
    <source>
        <dbReference type="Google" id="ProtNLM"/>
    </source>
</evidence>
<dbReference type="Proteomes" id="UP000419144">
    <property type="component" value="Unassembled WGS sequence"/>
</dbReference>
<accession>A0A640KVA1</accession>